<feature type="transmembrane region" description="Helical" evidence="9">
    <location>
        <begin position="398"/>
        <end position="419"/>
    </location>
</feature>
<evidence type="ECO:0000256" key="2">
    <source>
        <dbReference type="ARBA" id="ARBA00022475"/>
    </source>
</evidence>
<protein>
    <submittedName>
        <fullName evidence="10">Glycosyltransferase 87 family protein</fullName>
    </submittedName>
</protein>
<dbReference type="GO" id="GO:0016758">
    <property type="term" value="F:hexosyltransferase activity"/>
    <property type="evidence" value="ECO:0007669"/>
    <property type="project" value="InterPro"/>
</dbReference>
<comment type="similarity">
    <text evidence="7">Belongs to the glycosyltransferase 87 family.</text>
</comment>
<keyword evidence="4 9" id="KW-0812">Transmembrane</keyword>
<dbReference type="Pfam" id="PF09594">
    <property type="entry name" value="GT87"/>
    <property type="match status" value="1"/>
</dbReference>
<feature type="transmembrane region" description="Helical" evidence="9">
    <location>
        <begin position="199"/>
        <end position="230"/>
    </location>
</feature>
<dbReference type="GO" id="GO:0005886">
    <property type="term" value="C:plasma membrane"/>
    <property type="evidence" value="ECO:0007669"/>
    <property type="project" value="UniProtKB-SubCell"/>
</dbReference>
<feature type="transmembrane region" description="Helical" evidence="9">
    <location>
        <begin position="167"/>
        <end position="187"/>
    </location>
</feature>
<organism evidence="10">
    <name type="scientific">Kitasatospora sp. CMC57</name>
    <dbReference type="NCBI Taxonomy" id="3231513"/>
    <lineage>
        <taxon>Bacteria</taxon>
        <taxon>Bacillati</taxon>
        <taxon>Actinomycetota</taxon>
        <taxon>Actinomycetes</taxon>
        <taxon>Kitasatosporales</taxon>
        <taxon>Streptomycetaceae</taxon>
        <taxon>Kitasatospora</taxon>
    </lineage>
</organism>
<keyword evidence="2" id="KW-1003">Cell membrane</keyword>
<keyword evidence="3" id="KW-0808">Transferase</keyword>
<feature type="transmembrane region" description="Helical" evidence="9">
    <location>
        <begin position="330"/>
        <end position="350"/>
    </location>
</feature>
<feature type="transmembrane region" description="Helical" evidence="9">
    <location>
        <begin position="271"/>
        <end position="292"/>
    </location>
</feature>
<evidence type="ECO:0000256" key="3">
    <source>
        <dbReference type="ARBA" id="ARBA00022679"/>
    </source>
</evidence>
<accession>A0AB33JZH1</accession>
<name>A0AB33JZH1_9ACTN</name>
<gene>
    <name evidence="10" type="ORF">KCMC57_31370</name>
</gene>
<feature type="transmembrane region" description="Helical" evidence="9">
    <location>
        <begin position="431"/>
        <end position="451"/>
    </location>
</feature>
<sequence>MSAMTSSARDENGSTATVPVDEEAAPLPNTVVVPADEDPVSAAGSELFGGPPGRRALLGVNWWIPARFLAVAVIVVCVLGMIQKLPCYDGGWFRGATTQYTHACYSDIPHLYTWRGFASGLTPYIDMLPQPSPDMQYLEYPVLTGLFMQVAAWLTPGGGSTETREQLFWLVNAGMLTVCAVVTVVALTRTHRRRPWDALLFALAPALALNFTINWDLLAVAFCAVAMAYWSGRRPVWAGVFIGLATAAKLYPLLLLGPLLVLCWRAGRWRAFWAATGGAVGAWLLVNLPVMAANWKGWATFYTFSQTRKEDFGSFWLILMQDRGKQLETLNTWIAGLLILSCLGICWLALSAPRRPRFAQLAFLVVAAFILTNKVYSPQYVLWLIPLAALARPRWRDFLIWQACEVLYFLGVWSYLAFTGDSKQHGIGQDWYHLAIVLHLLGTLYLCYLVVRDILRPELDPVRWDGSDDPSGGVLDHAPDVFVLGGARRLREERSYEEYRLAEDAEWLPEQSQIRND</sequence>
<dbReference type="InterPro" id="IPR016570">
    <property type="entry name" value="UCP010361"/>
</dbReference>
<feature type="compositionally biased region" description="Polar residues" evidence="8">
    <location>
        <begin position="1"/>
        <end position="17"/>
    </location>
</feature>
<evidence type="ECO:0000256" key="9">
    <source>
        <dbReference type="SAM" id="Phobius"/>
    </source>
</evidence>
<dbReference type="PIRSF" id="PIRSF010361">
    <property type="entry name" value="UCP010361"/>
    <property type="match status" value="1"/>
</dbReference>
<dbReference type="InterPro" id="IPR018584">
    <property type="entry name" value="GT87"/>
</dbReference>
<dbReference type="AlphaFoldDB" id="A0AB33JZH1"/>
<evidence type="ECO:0000256" key="4">
    <source>
        <dbReference type="ARBA" id="ARBA00022692"/>
    </source>
</evidence>
<dbReference type="EMBL" id="AP035881">
    <property type="protein sequence ID" value="BFP46769.1"/>
    <property type="molecule type" value="Genomic_DNA"/>
</dbReference>
<evidence type="ECO:0000256" key="8">
    <source>
        <dbReference type="SAM" id="MobiDB-lite"/>
    </source>
</evidence>
<evidence type="ECO:0000256" key="5">
    <source>
        <dbReference type="ARBA" id="ARBA00022989"/>
    </source>
</evidence>
<keyword evidence="5 9" id="KW-1133">Transmembrane helix</keyword>
<evidence type="ECO:0000256" key="7">
    <source>
        <dbReference type="ARBA" id="ARBA00024033"/>
    </source>
</evidence>
<feature type="region of interest" description="Disordered" evidence="8">
    <location>
        <begin position="1"/>
        <end position="21"/>
    </location>
</feature>
<proteinExistence type="inferred from homology"/>
<reference evidence="10" key="1">
    <citation type="submission" date="2024-07" db="EMBL/GenBank/DDBJ databases">
        <title>Complete genome sequences of cellulolytic bacteria, Kitasatospora sp. CMC57 and Streptomyces sp. CMC78, isolated from Japanese agricultural soil.</title>
        <authorList>
            <person name="Hashimoto T."/>
            <person name="Ito M."/>
            <person name="Iwamoto M."/>
            <person name="Fukahori D."/>
            <person name="Shoda T."/>
            <person name="Sakoda M."/>
            <person name="Morohoshi T."/>
            <person name="Mitsuboshi M."/>
            <person name="Nishizawa T."/>
        </authorList>
    </citation>
    <scope>NUCLEOTIDE SEQUENCE</scope>
    <source>
        <strain evidence="10">CMC57</strain>
    </source>
</reference>
<feature type="transmembrane region" description="Helical" evidence="9">
    <location>
        <begin position="236"/>
        <end position="264"/>
    </location>
</feature>
<keyword evidence="6 9" id="KW-0472">Membrane</keyword>
<feature type="transmembrane region" description="Helical" evidence="9">
    <location>
        <begin position="62"/>
        <end position="82"/>
    </location>
</feature>
<comment type="subcellular location">
    <subcellularLocation>
        <location evidence="1">Cell membrane</location>
        <topology evidence="1">Multi-pass membrane protein</topology>
    </subcellularLocation>
</comment>
<evidence type="ECO:0000313" key="10">
    <source>
        <dbReference type="EMBL" id="BFP46769.1"/>
    </source>
</evidence>
<feature type="transmembrane region" description="Helical" evidence="9">
    <location>
        <begin position="362"/>
        <end position="386"/>
    </location>
</feature>
<evidence type="ECO:0000256" key="1">
    <source>
        <dbReference type="ARBA" id="ARBA00004651"/>
    </source>
</evidence>
<evidence type="ECO:0000256" key="6">
    <source>
        <dbReference type="ARBA" id="ARBA00023136"/>
    </source>
</evidence>